<dbReference type="Proteomes" id="UP000226437">
    <property type="component" value="Unassembled WGS sequence"/>
</dbReference>
<accession>A0A2G0CKD1</accession>
<dbReference type="RefSeq" id="WP_099105412.1">
    <property type="nucleotide sequence ID" value="NZ_JAATJF010000001.1"/>
</dbReference>
<dbReference type="AlphaFoldDB" id="A0A2G0CKD1"/>
<feature type="chain" id="PRO_5013659363" description="DUF1579 domain-containing protein" evidence="1">
    <location>
        <begin position="24"/>
        <end position="176"/>
    </location>
</feature>
<protein>
    <recommendedName>
        <fullName evidence="4">DUF1579 domain-containing protein</fullName>
    </recommendedName>
</protein>
<evidence type="ECO:0008006" key="4">
    <source>
        <dbReference type="Google" id="ProtNLM"/>
    </source>
</evidence>
<dbReference type="EMBL" id="PDLO01000001">
    <property type="protein sequence ID" value="PHL00433.1"/>
    <property type="molecule type" value="Genomic_DNA"/>
</dbReference>
<gene>
    <name evidence="2" type="ORF">CGL56_05220</name>
</gene>
<sequence>MYRIPLSLICLLLWLGGGGFSLAAGQTAPAADTSALDPAAAFDFWVGDWEVIWYAPDSTLVRGSNRIEKILDGRVLQETFSDPTRQFYGRSLSVYQPRIGEWRQAWADNQGGYYDFVGWVGEERRIFFTTVPNARGELYRMVFGDITADAFTWDWQVMAAGAEGWVTLWRIDYRRR</sequence>
<evidence type="ECO:0000313" key="2">
    <source>
        <dbReference type="EMBL" id="PHL00433.1"/>
    </source>
</evidence>
<organism evidence="2 3">
    <name type="scientific">Neolewinella marina</name>
    <dbReference type="NCBI Taxonomy" id="438751"/>
    <lineage>
        <taxon>Bacteria</taxon>
        <taxon>Pseudomonadati</taxon>
        <taxon>Bacteroidota</taxon>
        <taxon>Saprospiria</taxon>
        <taxon>Saprospirales</taxon>
        <taxon>Lewinellaceae</taxon>
        <taxon>Neolewinella</taxon>
    </lineage>
</organism>
<name>A0A2G0CKD1_9BACT</name>
<feature type="signal peptide" evidence="1">
    <location>
        <begin position="1"/>
        <end position="23"/>
    </location>
</feature>
<keyword evidence="3" id="KW-1185">Reference proteome</keyword>
<reference evidence="2 3" key="1">
    <citation type="submission" date="2017-10" db="EMBL/GenBank/DDBJ databases">
        <title>The draft genome sequence of Lewinella marina KCTC 32374.</title>
        <authorList>
            <person name="Wang K."/>
        </authorList>
    </citation>
    <scope>NUCLEOTIDE SEQUENCE [LARGE SCALE GENOMIC DNA]</scope>
    <source>
        <strain evidence="2 3">MKG-38</strain>
    </source>
</reference>
<evidence type="ECO:0000313" key="3">
    <source>
        <dbReference type="Proteomes" id="UP000226437"/>
    </source>
</evidence>
<keyword evidence="1" id="KW-0732">Signal</keyword>
<evidence type="ECO:0000256" key="1">
    <source>
        <dbReference type="SAM" id="SignalP"/>
    </source>
</evidence>
<dbReference type="OrthoDB" id="1121396at2"/>
<proteinExistence type="predicted"/>
<comment type="caution">
    <text evidence="2">The sequence shown here is derived from an EMBL/GenBank/DDBJ whole genome shotgun (WGS) entry which is preliminary data.</text>
</comment>